<sequence>MSPDNILQAAVVFDGPRRITVLNSTWPDGMWVDVEGRVGVDAGVIIGVNEDPTGESFFKSLWKSFGRWGISKLRQVSVKTSTIDIRSQQDLSLVLASLDIPPLELPLSTNPPANLDWLTSISTPLLIRPTHNTTALMRFVRESWSLGAISVRADAAKLDVQGGSLRSSSWRNVVHRVISNLKTSIRVRIPSLPGLPHPGRNTPFPSISELITLCTFNLSTSADNLLIEAAATVIDPAPLNFDLNAPSLPFIVSLPSESFTPAHVASVKTKPFSLTHPNITLDIFGHVLPLSEDTLPLLSTFITRYLSGLSNPITIHTPIFADLSVNVDFPAPTIKPHILRDVTIRDMKIKPGNTFTASGTVLARVVLPKGMNVELDVKRVLPDVLVFDGEVPESVHLLEPASLRPPAPAPPPRRPLPDPIPEKAFGHIRPDDWLISRCVRIEPEAGEGAEFSVTARIVDVPLEVLPGRRSEFSDFVSKVIFGRQGAVAGILGTADVGVTVKGLPLDSPDHRDGMVLSGLPFKGSVRVGKKN</sequence>
<evidence type="ECO:0000313" key="3">
    <source>
        <dbReference type="Proteomes" id="UP001049176"/>
    </source>
</evidence>
<name>A0A9P7S2T1_9AGAR</name>
<feature type="compositionally biased region" description="Pro residues" evidence="1">
    <location>
        <begin position="403"/>
        <end position="418"/>
    </location>
</feature>
<proteinExistence type="predicted"/>
<dbReference type="OrthoDB" id="10039566at2759"/>
<feature type="region of interest" description="Disordered" evidence="1">
    <location>
        <begin position="398"/>
        <end position="418"/>
    </location>
</feature>
<gene>
    <name evidence="2" type="ORF">E1B28_007339</name>
</gene>
<protein>
    <submittedName>
        <fullName evidence="2">Uncharacterized protein</fullName>
    </submittedName>
</protein>
<keyword evidence="3" id="KW-1185">Reference proteome</keyword>
<dbReference type="RefSeq" id="XP_043010151.1">
    <property type="nucleotide sequence ID" value="XM_043152066.1"/>
</dbReference>
<evidence type="ECO:0000313" key="2">
    <source>
        <dbReference type="EMBL" id="KAG7093681.1"/>
    </source>
</evidence>
<comment type="caution">
    <text evidence="2">The sequence shown here is derived from an EMBL/GenBank/DDBJ whole genome shotgun (WGS) entry which is preliminary data.</text>
</comment>
<dbReference type="EMBL" id="CM032184">
    <property type="protein sequence ID" value="KAG7093681.1"/>
    <property type="molecule type" value="Genomic_DNA"/>
</dbReference>
<accession>A0A9P7S2T1</accession>
<dbReference type="KEGG" id="more:E1B28_007339"/>
<evidence type="ECO:0000256" key="1">
    <source>
        <dbReference type="SAM" id="MobiDB-lite"/>
    </source>
</evidence>
<reference evidence="2" key="1">
    <citation type="journal article" date="2021" name="Genome Biol. Evol.">
        <title>The assembled and annotated genome of the fairy-ring fungus Marasmius oreades.</title>
        <authorList>
            <person name="Hiltunen M."/>
            <person name="Ament-Velasquez S.L."/>
            <person name="Johannesson H."/>
        </authorList>
    </citation>
    <scope>NUCLEOTIDE SEQUENCE</scope>
    <source>
        <strain evidence="2">03SP1</strain>
    </source>
</reference>
<organism evidence="2 3">
    <name type="scientific">Marasmius oreades</name>
    <name type="common">fairy-ring Marasmius</name>
    <dbReference type="NCBI Taxonomy" id="181124"/>
    <lineage>
        <taxon>Eukaryota</taxon>
        <taxon>Fungi</taxon>
        <taxon>Dikarya</taxon>
        <taxon>Basidiomycota</taxon>
        <taxon>Agaricomycotina</taxon>
        <taxon>Agaricomycetes</taxon>
        <taxon>Agaricomycetidae</taxon>
        <taxon>Agaricales</taxon>
        <taxon>Marasmiineae</taxon>
        <taxon>Marasmiaceae</taxon>
        <taxon>Marasmius</taxon>
    </lineage>
</organism>
<dbReference type="Proteomes" id="UP001049176">
    <property type="component" value="Chromosome 4"/>
</dbReference>
<dbReference type="GeneID" id="66076415"/>
<dbReference type="AlphaFoldDB" id="A0A9P7S2T1"/>